<evidence type="ECO:0000259" key="6">
    <source>
        <dbReference type="Pfam" id="PF01743"/>
    </source>
</evidence>
<evidence type="ECO:0000256" key="3">
    <source>
        <dbReference type="ARBA" id="ARBA00022741"/>
    </source>
</evidence>
<organism evidence="8 9">
    <name type="scientific">Musa balbisiana</name>
    <name type="common">Banana</name>
    <dbReference type="NCBI Taxonomy" id="52838"/>
    <lineage>
        <taxon>Eukaryota</taxon>
        <taxon>Viridiplantae</taxon>
        <taxon>Streptophyta</taxon>
        <taxon>Embryophyta</taxon>
        <taxon>Tracheophyta</taxon>
        <taxon>Spermatophyta</taxon>
        <taxon>Magnoliopsida</taxon>
        <taxon>Liliopsida</taxon>
        <taxon>Zingiberales</taxon>
        <taxon>Musaceae</taxon>
        <taxon>Musa</taxon>
    </lineage>
</organism>
<feature type="domain" description="tRNA nucleotidyltransferase/poly(A) polymerase RNA and SrmB- binding" evidence="7">
    <location>
        <begin position="333"/>
        <end position="391"/>
    </location>
</feature>
<dbReference type="InterPro" id="IPR043519">
    <property type="entry name" value="NT_sf"/>
</dbReference>
<dbReference type="GO" id="GO:0000166">
    <property type="term" value="F:nucleotide binding"/>
    <property type="evidence" value="ECO:0007669"/>
    <property type="project" value="UniProtKB-KW"/>
</dbReference>
<evidence type="ECO:0000256" key="1">
    <source>
        <dbReference type="ARBA" id="ARBA00007265"/>
    </source>
</evidence>
<protein>
    <recommendedName>
        <fullName evidence="10">Poly A polymerase head domain-containing protein</fullName>
    </recommendedName>
</protein>
<comment type="caution">
    <text evidence="8">The sequence shown here is derived from an EMBL/GenBank/DDBJ whole genome shotgun (WGS) entry which is preliminary data.</text>
</comment>
<keyword evidence="4" id="KW-0694">RNA-binding</keyword>
<dbReference type="Gene3D" id="1.10.3090.10">
    <property type="entry name" value="cca-adding enzyme, domain 2"/>
    <property type="match status" value="2"/>
</dbReference>
<keyword evidence="3" id="KW-0547">Nucleotide-binding</keyword>
<dbReference type="GO" id="GO:0003723">
    <property type="term" value="F:RNA binding"/>
    <property type="evidence" value="ECO:0007669"/>
    <property type="project" value="UniProtKB-KW"/>
</dbReference>
<dbReference type="SUPFAM" id="SSF81301">
    <property type="entry name" value="Nucleotidyltransferase"/>
    <property type="match status" value="2"/>
</dbReference>
<feature type="domain" description="tRNA nucleotidyltransferase/poly(A) polymerase RNA and SrmB- binding" evidence="7">
    <location>
        <begin position="421"/>
        <end position="480"/>
    </location>
</feature>
<dbReference type="SUPFAM" id="SSF81891">
    <property type="entry name" value="Poly A polymerase C-terminal region-like"/>
    <property type="match status" value="3"/>
</dbReference>
<dbReference type="Pfam" id="PF12627">
    <property type="entry name" value="PolyA_pol_RNAbd"/>
    <property type="match status" value="3"/>
</dbReference>
<dbReference type="InterPro" id="IPR052191">
    <property type="entry name" value="tRNA_ntf/polyA_polymerase_I"/>
</dbReference>
<evidence type="ECO:0008006" key="10">
    <source>
        <dbReference type="Google" id="ProtNLM"/>
    </source>
</evidence>
<dbReference type="Gene3D" id="3.30.460.10">
    <property type="entry name" value="Beta Polymerase, domain 2"/>
    <property type="match status" value="2"/>
</dbReference>
<dbReference type="PANTHER" id="PTHR43051">
    <property type="entry name" value="POLYNUCLEOTIDE ADENYLYLTRANSFERASE FAMILY PROTEIN"/>
    <property type="match status" value="1"/>
</dbReference>
<dbReference type="PANTHER" id="PTHR43051:SF1">
    <property type="entry name" value="POLYNUCLEOTIDE ADENYLYLTRANSFERASE FAMILY PROTEIN"/>
    <property type="match status" value="1"/>
</dbReference>
<accession>A0A4S8K3I7</accession>
<keyword evidence="9" id="KW-1185">Reference proteome</keyword>
<dbReference type="InterPro" id="IPR032828">
    <property type="entry name" value="PolyA_RNA-bd"/>
</dbReference>
<feature type="compositionally biased region" description="Basic residues" evidence="5">
    <location>
        <begin position="683"/>
        <end position="693"/>
    </location>
</feature>
<dbReference type="Pfam" id="PF01743">
    <property type="entry name" value="PolyA_pol"/>
    <property type="match status" value="2"/>
</dbReference>
<dbReference type="STRING" id="52838.A0A4S8K3I7"/>
<dbReference type="GO" id="GO:0016779">
    <property type="term" value="F:nucleotidyltransferase activity"/>
    <property type="evidence" value="ECO:0007669"/>
    <property type="project" value="InterPro"/>
</dbReference>
<comment type="similarity">
    <text evidence="1 4">Belongs to the tRNA nucleotidyltransferase/poly(A) polymerase family.</text>
</comment>
<evidence type="ECO:0000256" key="4">
    <source>
        <dbReference type="RuleBase" id="RU003953"/>
    </source>
</evidence>
<feature type="domain" description="Poly A polymerase head" evidence="6">
    <location>
        <begin position="52"/>
        <end position="81"/>
    </location>
</feature>
<feature type="region of interest" description="Disordered" evidence="5">
    <location>
        <begin position="665"/>
        <end position="693"/>
    </location>
</feature>
<feature type="domain" description="Poly A polymerase head" evidence="6">
    <location>
        <begin position="216"/>
        <end position="275"/>
    </location>
</feature>
<evidence type="ECO:0000313" key="9">
    <source>
        <dbReference type="Proteomes" id="UP000317650"/>
    </source>
</evidence>
<name>A0A4S8K3I7_MUSBA</name>
<gene>
    <name evidence="8" type="ORF">C4D60_Mb08t13540</name>
</gene>
<sequence length="693" mass="77915">MAISRRSYPFRSPSLVSRLHTLVSDRQRWNHSSTGENGDTGSVLPPEEGFDAYLVGGCVRDLLLKRIPKDFDVITNATLNQGAVFQYARFMFKVPLLSLFFDPTCYTIYDYVGGVRDLRTLKVRTVIPAHLSFDKDCARILRGLRIVARLGLQFSKETAAAIRDLSSSILTLNESRLRMELNFMLAYGAAESSIRLLQKFKLLDILLPVQVSGFDAYLVGGCVRDLLLKRIPKDFDVITNATLNQIKKQFRHCIIIGRRFPICQVHVQGSIVEVCASFSNLFFDPTCYTIYDYVGGVRDLRTLKVRTVIPAHLSFDKDCARILRGLRIVARLGLQFSKETAAAIRDLSSSILTLNESRLRMELNFMLAYGAAESSIRLLQKFKLLDILLPVQVRTVIPAHLSFDKDCARILRGLRIVARLGLQFSKETAAAIRDLSSSILTLNESRLRMELNFMLAYGAAESSIRLLQKFKLLDILLPVQKLFSNADKLLAADHPADSILWLALLAFHLALVENPQDALVVWTFSAILHNGTWKKAAEYARKNVKAHAQFVPEIRSSSDTISDELILEETSHLASLVKSSVNAFTSIDALQQSLGRYQGPLSSGVVLVSEKMGSNVSKLFKILESDIESYDNRRKTCEINYQLLKKGDPDETRFMLGKIIMETMNSESESPHEQSQNLPTTQKSHHKLSALFK</sequence>
<evidence type="ECO:0000313" key="8">
    <source>
        <dbReference type="EMBL" id="THU69354.1"/>
    </source>
</evidence>
<dbReference type="Proteomes" id="UP000317650">
    <property type="component" value="Chromosome 8"/>
</dbReference>
<evidence type="ECO:0000259" key="7">
    <source>
        <dbReference type="Pfam" id="PF12627"/>
    </source>
</evidence>
<evidence type="ECO:0000256" key="5">
    <source>
        <dbReference type="SAM" id="MobiDB-lite"/>
    </source>
</evidence>
<dbReference type="EMBL" id="PYDT01000002">
    <property type="protein sequence ID" value="THU69354.1"/>
    <property type="molecule type" value="Genomic_DNA"/>
</dbReference>
<dbReference type="Gene3D" id="1.10.110.30">
    <property type="match status" value="1"/>
</dbReference>
<proteinExistence type="inferred from homology"/>
<evidence type="ECO:0000256" key="2">
    <source>
        <dbReference type="ARBA" id="ARBA00022679"/>
    </source>
</evidence>
<dbReference type="InterPro" id="IPR002646">
    <property type="entry name" value="PolA_pol_head_dom"/>
</dbReference>
<keyword evidence="2 4" id="KW-0808">Transferase</keyword>
<feature type="compositionally biased region" description="Polar residues" evidence="5">
    <location>
        <begin position="665"/>
        <end position="682"/>
    </location>
</feature>
<dbReference type="AlphaFoldDB" id="A0A4S8K3I7"/>
<reference evidence="8 9" key="1">
    <citation type="journal article" date="2019" name="Nat. Plants">
        <title>Genome sequencing of Musa balbisiana reveals subgenome evolution and function divergence in polyploid bananas.</title>
        <authorList>
            <person name="Yao X."/>
        </authorList>
    </citation>
    <scope>NUCLEOTIDE SEQUENCE [LARGE SCALE GENOMIC DNA]</scope>
    <source>
        <strain evidence="9">cv. DH-PKW</strain>
        <tissue evidence="8">Leaves</tissue>
    </source>
</reference>
<feature type="domain" description="tRNA nucleotidyltransferase/poly(A) polymerase RNA and SrmB- binding" evidence="7">
    <location>
        <begin position="151"/>
        <end position="209"/>
    </location>
</feature>
<dbReference type="GO" id="GO:0001680">
    <property type="term" value="P:tRNA 3'-terminal CCA addition"/>
    <property type="evidence" value="ECO:0007669"/>
    <property type="project" value="UniProtKB-ARBA"/>
</dbReference>